<protein>
    <submittedName>
        <fullName evidence="2">Thermonuclease family protein</fullName>
    </submittedName>
</protein>
<dbReference type="Gene3D" id="2.40.50.90">
    <property type="match status" value="1"/>
</dbReference>
<dbReference type="SUPFAM" id="SSF50199">
    <property type="entry name" value="Staphylococcal nuclease"/>
    <property type="match status" value="1"/>
</dbReference>
<dbReference type="Pfam" id="PF00565">
    <property type="entry name" value="SNase"/>
    <property type="match status" value="1"/>
</dbReference>
<dbReference type="PROSITE" id="PS50830">
    <property type="entry name" value="TNASE_3"/>
    <property type="match status" value="1"/>
</dbReference>
<evidence type="ECO:0000313" key="3">
    <source>
        <dbReference type="Proteomes" id="UP000403266"/>
    </source>
</evidence>
<dbReference type="EMBL" id="VOSK01000295">
    <property type="protein sequence ID" value="MPR29993.1"/>
    <property type="molecule type" value="Genomic_DNA"/>
</dbReference>
<evidence type="ECO:0000313" key="2">
    <source>
        <dbReference type="EMBL" id="MPR29993.1"/>
    </source>
</evidence>
<dbReference type="RefSeq" id="WP_152716860.1">
    <property type="nucleotide sequence ID" value="NZ_VOSJ01000322.1"/>
</dbReference>
<accession>A0A5N7MSQ5</accession>
<reference evidence="2 3" key="1">
    <citation type="journal article" date="2019" name="Syst. Appl. Microbiol.">
        <title>Microvirga tunisiensis sp. nov., a root nodule symbiotic bacterium isolated from Lupinus micranthus and L. luteus grown in Northern Tunisia.</title>
        <authorList>
            <person name="Msaddak A."/>
            <person name="Rejili M."/>
            <person name="Duran D."/>
            <person name="Mars M."/>
            <person name="Palacios J.M."/>
            <person name="Ruiz-Argueso T."/>
            <person name="Rey L."/>
            <person name="Imperial J."/>
        </authorList>
    </citation>
    <scope>NUCLEOTIDE SEQUENCE [LARGE SCALE GENOMIC DNA]</scope>
    <source>
        <strain evidence="2 3">Lmie10</strain>
    </source>
</reference>
<organism evidence="2 3">
    <name type="scientific">Microvirga tunisiensis</name>
    <dbReference type="NCBI Taxonomy" id="2108360"/>
    <lineage>
        <taxon>Bacteria</taxon>
        <taxon>Pseudomonadati</taxon>
        <taxon>Pseudomonadota</taxon>
        <taxon>Alphaproteobacteria</taxon>
        <taxon>Hyphomicrobiales</taxon>
        <taxon>Methylobacteriaceae</taxon>
        <taxon>Microvirga</taxon>
    </lineage>
</organism>
<keyword evidence="3" id="KW-1185">Reference proteome</keyword>
<dbReference type="PANTHER" id="PTHR12302">
    <property type="entry name" value="EBNA2 BINDING PROTEIN P100"/>
    <property type="match status" value="1"/>
</dbReference>
<dbReference type="Proteomes" id="UP000403266">
    <property type="component" value="Unassembled WGS sequence"/>
</dbReference>
<dbReference type="PANTHER" id="PTHR12302:SF26">
    <property type="entry name" value="BLR1266 PROTEIN"/>
    <property type="match status" value="1"/>
</dbReference>
<sequence>MRRLGRRSRSSGITSLAIALALAAGAGFVLKPSGRSLEGRAQVTDGDTIRIGEARIRLKGIDAPEMEQRCSRTGRSYACGETSRRTLIDLVSGETVRCRATGRDRYQRILASCTLNGRDIGAHMVEEGWAVSYGRDHDHEETRARNRSAGLWAGEFTRPQDWRRQRAQGS</sequence>
<comment type="caution">
    <text evidence="2">The sequence shown here is derived from an EMBL/GenBank/DDBJ whole genome shotgun (WGS) entry which is preliminary data.</text>
</comment>
<dbReference type="AlphaFoldDB" id="A0A5N7MSQ5"/>
<dbReference type="OrthoDB" id="9805504at2"/>
<gene>
    <name evidence="2" type="ORF">FS320_34285</name>
</gene>
<dbReference type="InterPro" id="IPR035437">
    <property type="entry name" value="SNase_OB-fold_sf"/>
</dbReference>
<proteinExistence type="predicted"/>
<dbReference type="InterPro" id="IPR016071">
    <property type="entry name" value="Staphylococal_nuclease_OB-fold"/>
</dbReference>
<dbReference type="SMART" id="SM00318">
    <property type="entry name" value="SNc"/>
    <property type="match status" value="1"/>
</dbReference>
<evidence type="ECO:0000259" key="1">
    <source>
        <dbReference type="PROSITE" id="PS50830"/>
    </source>
</evidence>
<name>A0A5N7MSQ5_9HYPH</name>
<feature type="domain" description="TNase-like" evidence="1">
    <location>
        <begin position="42"/>
        <end position="154"/>
    </location>
</feature>